<keyword evidence="2" id="KW-1185">Reference proteome</keyword>
<dbReference type="AlphaFoldDB" id="A0A192A692"/>
<gene>
    <name evidence="1" type="ORF">A9Y76_25725</name>
</gene>
<dbReference type="EMBL" id="CP016023">
    <property type="protein sequence ID" value="ANJ75863.1"/>
    <property type="molecule type" value="Genomic_DNA"/>
</dbReference>
<protein>
    <submittedName>
        <fullName evidence="1">Uncharacterized protein</fullName>
    </submittedName>
</protein>
<reference evidence="2" key="1">
    <citation type="submission" date="2016-06" db="EMBL/GenBank/DDBJ databases">
        <authorList>
            <person name="Xu Y."/>
            <person name="Nagy A."/>
            <person name="Yan X."/>
            <person name="Kim S.W."/>
            <person name="Haley B."/>
            <person name="Liu N.T."/>
            <person name="Nou X."/>
        </authorList>
    </citation>
    <scope>NUCLEOTIDE SEQUENCE [LARGE SCALE GENOMIC DNA]</scope>
    <source>
        <strain evidence="2">ATCC 49129</strain>
    </source>
</reference>
<name>A0A192A692_9RALS</name>
<proteinExistence type="predicted"/>
<sequence length="66" mass="7008">MIQVLIVGVRDVTALLPHRAAETDLYAAKKYGRNRVKAAQLGEHKTLPTPQALATADPACTATPLA</sequence>
<dbReference type="Proteomes" id="UP000078572">
    <property type="component" value="Chromosome 2"/>
</dbReference>
<evidence type="ECO:0000313" key="1">
    <source>
        <dbReference type="EMBL" id="ANJ75863.1"/>
    </source>
</evidence>
<evidence type="ECO:0000313" key="2">
    <source>
        <dbReference type="Proteomes" id="UP000078572"/>
    </source>
</evidence>
<accession>A0A192A692</accession>
<organism evidence="1 2">
    <name type="scientific">Ralstonia insidiosa</name>
    <dbReference type="NCBI Taxonomy" id="190721"/>
    <lineage>
        <taxon>Bacteria</taxon>
        <taxon>Pseudomonadati</taxon>
        <taxon>Pseudomonadota</taxon>
        <taxon>Betaproteobacteria</taxon>
        <taxon>Burkholderiales</taxon>
        <taxon>Burkholderiaceae</taxon>
        <taxon>Ralstonia</taxon>
    </lineage>
</organism>